<comment type="caution">
    <text evidence="2">The sequence shown here is derived from an EMBL/GenBank/DDBJ whole genome shotgun (WGS) entry which is preliminary data.</text>
</comment>
<feature type="region of interest" description="Disordered" evidence="1">
    <location>
        <begin position="1"/>
        <end position="43"/>
    </location>
</feature>
<dbReference type="Proteomes" id="UP000736787">
    <property type="component" value="Unassembled WGS sequence"/>
</dbReference>
<proteinExistence type="predicted"/>
<organism evidence="2 3">
    <name type="scientific">Phytophthora cactorum</name>
    <dbReference type="NCBI Taxonomy" id="29920"/>
    <lineage>
        <taxon>Eukaryota</taxon>
        <taxon>Sar</taxon>
        <taxon>Stramenopiles</taxon>
        <taxon>Oomycota</taxon>
        <taxon>Peronosporomycetes</taxon>
        <taxon>Peronosporales</taxon>
        <taxon>Peronosporaceae</taxon>
        <taxon>Phytophthora</taxon>
    </lineage>
</organism>
<reference evidence="2" key="1">
    <citation type="submission" date="2018-10" db="EMBL/GenBank/DDBJ databases">
        <title>Effector identification in a new, highly contiguous assembly of the strawberry crown rot pathogen Phytophthora cactorum.</title>
        <authorList>
            <person name="Armitage A.D."/>
            <person name="Nellist C.F."/>
            <person name="Bates H."/>
            <person name="Vickerstaff R.J."/>
            <person name="Harrison R.J."/>
        </authorList>
    </citation>
    <scope>NUCLEOTIDE SEQUENCE</scope>
    <source>
        <strain evidence="2">4040</strain>
    </source>
</reference>
<gene>
    <name evidence="2" type="ORF">PC117_g19873</name>
</gene>
<evidence type="ECO:0000313" key="3">
    <source>
        <dbReference type="Proteomes" id="UP000736787"/>
    </source>
</evidence>
<feature type="compositionally biased region" description="Acidic residues" evidence="1">
    <location>
        <begin position="7"/>
        <end position="43"/>
    </location>
</feature>
<dbReference type="EMBL" id="RCMK01000891">
    <property type="protein sequence ID" value="KAG2908646.1"/>
    <property type="molecule type" value="Genomic_DNA"/>
</dbReference>
<name>A0A8T1BW92_9STRA</name>
<dbReference type="AlphaFoldDB" id="A0A8T1BW92"/>
<evidence type="ECO:0000313" key="2">
    <source>
        <dbReference type="EMBL" id="KAG2908646.1"/>
    </source>
</evidence>
<sequence>MSTNNINEEDEPDDSHDKDWSEEESLAQEEEEEVVDAEGTESSVDEDVDLRINLIEVDLQKVSELIQTDACKRRYLEGKAREIEWLLCSFVPNGTLRPRRPRKLHYFLPFVGQVCRPLFARCLGVAPLTVQRYKIRVWDGNISAKWFQKFAEEVGEVVPVWVRLQKTVDDANVCRAVANAWRSNSGRDRANRPSHRISALNVEGIQS</sequence>
<accession>A0A8T1BW92</accession>
<evidence type="ECO:0000256" key="1">
    <source>
        <dbReference type="SAM" id="MobiDB-lite"/>
    </source>
</evidence>
<protein>
    <submittedName>
        <fullName evidence="2">Uncharacterized protein</fullName>
    </submittedName>
</protein>